<sequence length="82" mass="9047">TRRHWFTQPVVHHTDGSVNVLNLVEGKEITVESPSNAFEPFVVHYAETFIVPAAVGDYIVQPSGESKGKLCATIKAFVRHDA</sequence>
<evidence type="ECO:0000313" key="1">
    <source>
        <dbReference type="EMBL" id="KAA6313728.1"/>
    </source>
</evidence>
<protein>
    <submittedName>
        <fullName evidence="1">Mannose-6-phosphate isomerase ManA</fullName>
        <ecNumber evidence="1">5.3.1.8</ecNumber>
    </submittedName>
</protein>
<feature type="non-terminal residue" evidence="1">
    <location>
        <position position="1"/>
    </location>
</feature>
<dbReference type="GO" id="GO:0004476">
    <property type="term" value="F:mannose-6-phosphate isomerase activity"/>
    <property type="evidence" value="ECO:0007669"/>
    <property type="project" value="UniProtKB-EC"/>
</dbReference>
<dbReference type="InterPro" id="IPR011051">
    <property type="entry name" value="RmlC_Cupin_sf"/>
</dbReference>
<organism evidence="1">
    <name type="scientific">termite gut metagenome</name>
    <dbReference type="NCBI Taxonomy" id="433724"/>
    <lineage>
        <taxon>unclassified sequences</taxon>
        <taxon>metagenomes</taxon>
        <taxon>organismal metagenomes</taxon>
    </lineage>
</organism>
<dbReference type="EC" id="5.3.1.8" evidence="1"/>
<dbReference type="SUPFAM" id="SSF51182">
    <property type="entry name" value="RmlC-like cupins"/>
    <property type="match status" value="1"/>
</dbReference>
<comment type="caution">
    <text evidence="1">The sequence shown here is derived from an EMBL/GenBank/DDBJ whole genome shotgun (WGS) entry which is preliminary data.</text>
</comment>
<proteinExistence type="predicted"/>
<dbReference type="EMBL" id="SNRY01005942">
    <property type="protein sequence ID" value="KAA6313728.1"/>
    <property type="molecule type" value="Genomic_DNA"/>
</dbReference>
<reference evidence="1" key="1">
    <citation type="submission" date="2019-03" db="EMBL/GenBank/DDBJ databases">
        <title>Single cell metagenomics reveals metabolic interactions within the superorganism composed of flagellate Streblomastix strix and complex community of Bacteroidetes bacteria on its surface.</title>
        <authorList>
            <person name="Treitli S.C."/>
            <person name="Kolisko M."/>
            <person name="Husnik F."/>
            <person name="Keeling P."/>
            <person name="Hampl V."/>
        </authorList>
    </citation>
    <scope>NUCLEOTIDE SEQUENCE</scope>
    <source>
        <strain evidence="1">STM</strain>
    </source>
</reference>
<keyword evidence="1" id="KW-0413">Isomerase</keyword>
<gene>
    <name evidence="1" type="ORF">EZS27_035546</name>
</gene>
<dbReference type="AlphaFoldDB" id="A0A5J4PYK2"/>
<accession>A0A5J4PYK2</accession>
<name>A0A5J4PYK2_9ZZZZ</name>